<dbReference type="InterPro" id="IPR036890">
    <property type="entry name" value="HATPase_C_sf"/>
</dbReference>
<dbReference type="SMART" id="SM00306">
    <property type="entry name" value="HintN"/>
    <property type="match status" value="1"/>
</dbReference>
<evidence type="ECO:0000259" key="13">
    <source>
        <dbReference type="PROSITE" id="PS50880"/>
    </source>
</evidence>
<evidence type="ECO:0000256" key="6">
    <source>
        <dbReference type="ARBA" id="ARBA00022741"/>
    </source>
</evidence>
<dbReference type="InterPro" id="IPR002288">
    <property type="entry name" value="DNA_gyrase_B_C"/>
</dbReference>
<dbReference type="FunFam" id="3.30.230.10:FF:000005">
    <property type="entry name" value="DNA gyrase subunit B"/>
    <property type="match status" value="1"/>
</dbReference>
<dbReference type="GO" id="GO:0006265">
    <property type="term" value="P:DNA topological change"/>
    <property type="evidence" value="ECO:0007669"/>
    <property type="project" value="InterPro"/>
</dbReference>
<dbReference type="FunFam" id="3.30.565.10:FF:000002">
    <property type="entry name" value="DNA gyrase subunit B"/>
    <property type="match status" value="1"/>
</dbReference>
<comment type="similarity">
    <text evidence="3">Belongs to the type II topoisomerase GyrB family.</text>
</comment>
<evidence type="ECO:0000256" key="2">
    <source>
        <dbReference type="ARBA" id="ARBA00001946"/>
    </source>
</evidence>
<dbReference type="Gene3D" id="2.170.16.10">
    <property type="entry name" value="Hedgehog/Intein (Hint) domain"/>
    <property type="match status" value="1"/>
</dbReference>
<dbReference type="Pfam" id="PF14890">
    <property type="entry name" value="Intein_splicing"/>
    <property type="match status" value="1"/>
</dbReference>
<organism evidence="14 15">
    <name type="scientific">Candidatus Falkowbacteria bacterium CG10_big_fil_rev_8_21_14_0_10_37_18</name>
    <dbReference type="NCBI Taxonomy" id="1974562"/>
    <lineage>
        <taxon>Bacteria</taxon>
        <taxon>Candidatus Falkowiibacteriota</taxon>
    </lineage>
</organism>
<dbReference type="Pfam" id="PF00986">
    <property type="entry name" value="DNA_gyraseB_C"/>
    <property type="match status" value="1"/>
</dbReference>
<dbReference type="PRINTS" id="PR00418">
    <property type="entry name" value="TPI2FAMILY"/>
</dbReference>
<dbReference type="PRINTS" id="PR01159">
    <property type="entry name" value="DNAGYRASEB"/>
</dbReference>
<evidence type="ECO:0000313" key="14">
    <source>
        <dbReference type="EMBL" id="PIR95216.1"/>
    </source>
</evidence>
<evidence type="ECO:0000256" key="3">
    <source>
        <dbReference type="ARBA" id="ARBA00010708"/>
    </source>
</evidence>
<proteinExistence type="inferred from homology"/>
<dbReference type="GO" id="GO:0046872">
    <property type="term" value="F:metal ion binding"/>
    <property type="evidence" value="ECO:0007669"/>
    <property type="project" value="UniProtKB-KW"/>
</dbReference>
<dbReference type="EC" id="5.6.2.2" evidence="4"/>
<dbReference type="GO" id="GO:0003677">
    <property type="term" value="F:DNA binding"/>
    <property type="evidence" value="ECO:0007669"/>
    <property type="project" value="UniProtKB-KW"/>
</dbReference>
<dbReference type="Proteomes" id="UP000229972">
    <property type="component" value="Unassembled WGS sequence"/>
</dbReference>
<evidence type="ECO:0000256" key="7">
    <source>
        <dbReference type="ARBA" id="ARBA00022840"/>
    </source>
</evidence>
<protein>
    <recommendedName>
        <fullName evidence="4">DNA topoisomerase (ATP-hydrolyzing)</fullName>
        <ecNumber evidence="4">5.6.2.2</ecNumber>
    </recommendedName>
</protein>
<dbReference type="InterPro" id="IPR018522">
    <property type="entry name" value="TopoIIA_CS"/>
</dbReference>
<dbReference type="GO" id="GO:0016539">
    <property type="term" value="P:intein-mediated protein splicing"/>
    <property type="evidence" value="ECO:0007669"/>
    <property type="project" value="InterPro"/>
</dbReference>
<dbReference type="Gene3D" id="3.40.50.670">
    <property type="match status" value="2"/>
</dbReference>
<dbReference type="PROSITE" id="PS50818">
    <property type="entry name" value="INTEIN_C_TER"/>
    <property type="match status" value="1"/>
</dbReference>
<dbReference type="InterPro" id="IPR036844">
    <property type="entry name" value="Hint_dom_sf"/>
</dbReference>
<dbReference type="CDD" id="cd00822">
    <property type="entry name" value="TopoII_Trans_DNA_gyrase"/>
    <property type="match status" value="1"/>
</dbReference>
<feature type="domain" description="Toprim" evidence="13">
    <location>
        <begin position="888"/>
        <end position="972"/>
    </location>
</feature>
<dbReference type="SUPFAM" id="SSF54211">
    <property type="entry name" value="Ribosomal protein S5 domain 2-like"/>
    <property type="match status" value="1"/>
</dbReference>
<dbReference type="InterPro" id="IPR000565">
    <property type="entry name" value="Topo_IIA_B"/>
</dbReference>
<gene>
    <name evidence="14" type="primary">gyrB</name>
    <name evidence="14" type="ORF">COT93_03690</name>
</gene>
<evidence type="ECO:0000313" key="15">
    <source>
        <dbReference type="Proteomes" id="UP000229972"/>
    </source>
</evidence>
<dbReference type="InterPro" id="IPR014721">
    <property type="entry name" value="Ribsml_uS5_D2-typ_fold_subgr"/>
</dbReference>
<name>A0A2H0V7Y3_9BACT</name>
<evidence type="ECO:0000256" key="5">
    <source>
        <dbReference type="ARBA" id="ARBA00022723"/>
    </source>
</evidence>
<comment type="caution">
    <text evidence="14">The sequence shown here is derived from an EMBL/GenBank/DDBJ whole genome shotgun (WGS) entry which is preliminary data.</text>
</comment>
<dbReference type="Pfam" id="PF00204">
    <property type="entry name" value="DNA_gyraseB"/>
    <property type="match status" value="1"/>
</dbReference>
<dbReference type="InterPro" id="IPR006141">
    <property type="entry name" value="Intein_N"/>
</dbReference>
<dbReference type="GO" id="GO:0003918">
    <property type="term" value="F:DNA topoisomerase type II (double strand cut, ATP-hydrolyzing) activity"/>
    <property type="evidence" value="ECO:0007669"/>
    <property type="project" value="UniProtKB-EC"/>
</dbReference>
<dbReference type="SMART" id="SM00305">
    <property type="entry name" value="HintC"/>
    <property type="match status" value="1"/>
</dbReference>
<keyword evidence="11 14" id="KW-0413">Isomerase</keyword>
<evidence type="ECO:0000256" key="9">
    <source>
        <dbReference type="ARBA" id="ARBA00023029"/>
    </source>
</evidence>
<dbReference type="NCBIfam" id="TIGR01059">
    <property type="entry name" value="gyrB"/>
    <property type="match status" value="1"/>
</dbReference>
<dbReference type="NCBIfam" id="TIGR01445">
    <property type="entry name" value="intein_Nterm"/>
    <property type="match status" value="1"/>
</dbReference>
<dbReference type="Gene3D" id="3.30.230.10">
    <property type="match status" value="1"/>
</dbReference>
<dbReference type="PANTHER" id="PTHR45866">
    <property type="entry name" value="DNA GYRASE/TOPOISOMERASE SUBUNIT B"/>
    <property type="match status" value="1"/>
</dbReference>
<dbReference type="PROSITE" id="PS00177">
    <property type="entry name" value="TOPOISOMERASE_II"/>
    <property type="match status" value="1"/>
</dbReference>
<evidence type="ECO:0000256" key="12">
    <source>
        <dbReference type="SAM" id="MobiDB-lite"/>
    </source>
</evidence>
<comment type="catalytic activity">
    <reaction evidence="1">
        <text>ATP-dependent breakage, passage and rejoining of double-stranded DNA.</text>
        <dbReference type="EC" id="5.6.2.2"/>
    </reaction>
</comment>
<keyword evidence="10" id="KW-0238">DNA-binding</keyword>
<feature type="compositionally biased region" description="Acidic residues" evidence="12">
    <location>
        <begin position="1008"/>
        <end position="1029"/>
    </location>
</feature>
<evidence type="ECO:0000256" key="1">
    <source>
        <dbReference type="ARBA" id="ARBA00000185"/>
    </source>
</evidence>
<dbReference type="Gene3D" id="3.30.565.10">
    <property type="entry name" value="Histidine kinase-like ATPase, C-terminal domain"/>
    <property type="match status" value="1"/>
</dbReference>
<dbReference type="GO" id="GO:0005694">
    <property type="term" value="C:chromosome"/>
    <property type="evidence" value="ECO:0007669"/>
    <property type="project" value="InterPro"/>
</dbReference>
<keyword evidence="5" id="KW-0479">Metal-binding</keyword>
<evidence type="ECO:0000256" key="10">
    <source>
        <dbReference type="ARBA" id="ARBA00023125"/>
    </source>
</evidence>
<dbReference type="InterPro" id="IPR013759">
    <property type="entry name" value="Topo_IIA_B_C"/>
</dbReference>
<dbReference type="CDD" id="cd16928">
    <property type="entry name" value="HATPase_GyrB-like"/>
    <property type="match status" value="1"/>
</dbReference>
<dbReference type="AlphaFoldDB" id="A0A2H0V7Y3"/>
<sequence length="1121" mass="127319">MSKDAKKTSDYGAEQITVLEGLDPVRKRPGMYIGSTSAAGLHHLIWEVVDNSIDEAMAGYATEISVSLLPDRLVEESDNGRGIPVDKHKVTGVSALETVLTKLHAGGKFGGGGYKVSGGLHGVGVSVVNALSEYLKAEVRRDGKLWSQEYKMGKPLKALKAIGPAKGSGTTITFRADKTIFTELEYNWGKILDRLRQQAYLTKGITINVIDQRPEHRPKRYKFHFEGGIKSYIKSLHRNKTVKNDTIFYVDKDVSDCKVELALQYNDEYNETVLSFANNIHNPEGGTHLVGFRTALTRVLNNYARNKNIIKEKMDNLTGDDVREGLTAIISVKLPEPQFEGQTKGKLGNAEMKGYVESAFGEAFNTFLEEHPKEAEAIVGKCLLSAQARLAARSARATILRKGALEGMTLPGKLADCSSRHPEECELYIVEGDSAGGCWGENTKIALADGRNVSFKNLVKEHAQGKKNFCYTMQADGHIGIAPILNPRRTKTNAQVIKVILDNEQELICTPDHLFRLTNGKYIAAKKLTPNYNLAPLYRKYSQKEENKSHLDGYEMVFDPKAKKWNYTHVLADMFNLKNKIYQAAAGKHRHHVDFNKKNNNPTNIQRLSPKEHLQIHYKNIEQTLLCPDVIAKVKAIHQTAQYKEKIGKIMSTPTMKKMLSDRAKKQWENKEYKKFMAEKFLNFYKLNAAYREKNNNLLNAEQKKYWANADNRNKQADRVKQFFSAHPEIKKSLAAKANAEWQNQELLAWRSDTTKKQWTAEFRAKRKEAYDRTYYKNTMALLKSLQEKYGTTAWYETVRRSKRNNNLLKLETFQNRFFESDEAKMQEAVQYYNHKIKEIRVLKKRIDVYDLEVSGTHNFALAAGIFVHNSAKQGRNRRFQAILPLRGKILNVERARLDKMLANNEIKNLVIALGTNIDDQLDLEKLRYHRIIIMTDADVDGAHIRTLLLTLFFRHFTPLITNGHMYIAQPPLYQLKKGAAVRYAYSDEEKEKIIEELGGNLAETLEVGEENDEGESDEIVTNDENDEATETKTGKNKKGAIVPEKKTAKITIQRYKGLGEMNPSQLWETTMDPAKRIVKQVTVEDAAKADQIFDMLMGDNVAPRKNFIQTHAQKVENLDI</sequence>
<dbReference type="GO" id="GO:0005524">
    <property type="term" value="F:ATP binding"/>
    <property type="evidence" value="ECO:0007669"/>
    <property type="project" value="UniProtKB-KW"/>
</dbReference>
<keyword evidence="9" id="KW-0799">Topoisomerase</keyword>
<keyword evidence="6" id="KW-0547">Nucleotide-binding</keyword>
<dbReference type="InterPro" id="IPR003587">
    <property type="entry name" value="Hint_dom_N"/>
</dbReference>
<dbReference type="InterPro" id="IPR030934">
    <property type="entry name" value="Intein_C"/>
</dbReference>
<dbReference type="PANTHER" id="PTHR45866:SF1">
    <property type="entry name" value="DNA GYRASE SUBUNIT B, MITOCHONDRIAL"/>
    <property type="match status" value="1"/>
</dbReference>
<dbReference type="EMBL" id="PFAL01000033">
    <property type="protein sequence ID" value="PIR95216.1"/>
    <property type="molecule type" value="Genomic_DNA"/>
</dbReference>
<dbReference type="SUPFAM" id="SSF55874">
    <property type="entry name" value="ATPase domain of HSP90 chaperone/DNA topoisomerase II/histidine kinase"/>
    <property type="match status" value="1"/>
</dbReference>
<dbReference type="SMART" id="SM00433">
    <property type="entry name" value="TOP2c"/>
    <property type="match status" value="1"/>
</dbReference>
<dbReference type="SUPFAM" id="SSF51294">
    <property type="entry name" value="Hedgehog/intein (Hint) domain"/>
    <property type="match status" value="1"/>
</dbReference>
<dbReference type="PROSITE" id="PS50880">
    <property type="entry name" value="TOPRIM"/>
    <property type="match status" value="1"/>
</dbReference>
<accession>A0A2H0V7Y3</accession>
<dbReference type="InterPro" id="IPR013760">
    <property type="entry name" value="Topo_IIA-like_dom_sf"/>
</dbReference>
<dbReference type="InterPro" id="IPR003586">
    <property type="entry name" value="Hint_dom_C"/>
</dbReference>
<dbReference type="InterPro" id="IPR001241">
    <property type="entry name" value="Topo_IIA"/>
</dbReference>
<keyword evidence="7" id="KW-0067">ATP-binding</keyword>
<dbReference type="InterPro" id="IPR013506">
    <property type="entry name" value="Topo_IIA_bsu_dom2"/>
</dbReference>
<dbReference type="Pfam" id="PF01751">
    <property type="entry name" value="Toprim"/>
    <property type="match status" value="1"/>
</dbReference>
<dbReference type="InterPro" id="IPR011557">
    <property type="entry name" value="GyrB"/>
</dbReference>
<dbReference type="SMART" id="SM00387">
    <property type="entry name" value="HATPase_c"/>
    <property type="match status" value="1"/>
</dbReference>
<evidence type="ECO:0000256" key="11">
    <source>
        <dbReference type="ARBA" id="ARBA00023235"/>
    </source>
</evidence>
<keyword evidence="8" id="KW-0460">Magnesium</keyword>
<dbReference type="InterPro" id="IPR003594">
    <property type="entry name" value="HATPase_dom"/>
</dbReference>
<reference evidence="15" key="1">
    <citation type="submission" date="2017-09" db="EMBL/GenBank/DDBJ databases">
        <title>Depth-based differentiation of microbial function through sediment-hosted aquifers and enrichment of novel symbionts in the deep terrestrial subsurface.</title>
        <authorList>
            <person name="Probst A.J."/>
            <person name="Ladd B."/>
            <person name="Jarett J.K."/>
            <person name="Geller-Mcgrath D.E."/>
            <person name="Sieber C.M.K."/>
            <person name="Emerson J.B."/>
            <person name="Anantharaman K."/>
            <person name="Thomas B.C."/>
            <person name="Malmstrom R."/>
            <person name="Stieglmeier M."/>
            <person name="Klingl A."/>
            <person name="Woyke T."/>
            <person name="Ryan C.M."/>
            <person name="Banfield J.F."/>
        </authorList>
    </citation>
    <scope>NUCLEOTIDE SEQUENCE [LARGE SCALE GENOMIC DNA]</scope>
</reference>
<evidence type="ECO:0000256" key="4">
    <source>
        <dbReference type="ARBA" id="ARBA00012895"/>
    </source>
</evidence>
<dbReference type="NCBIfam" id="TIGR01443">
    <property type="entry name" value="intein_Cterm"/>
    <property type="match status" value="1"/>
</dbReference>
<dbReference type="InterPro" id="IPR020568">
    <property type="entry name" value="Ribosomal_Su5_D2-typ_SF"/>
</dbReference>
<evidence type="ECO:0000256" key="8">
    <source>
        <dbReference type="ARBA" id="ARBA00022842"/>
    </source>
</evidence>
<dbReference type="SUPFAM" id="SSF56719">
    <property type="entry name" value="Type II DNA topoisomerase"/>
    <property type="match status" value="2"/>
</dbReference>
<dbReference type="InterPro" id="IPR006171">
    <property type="entry name" value="TOPRIM_dom"/>
</dbReference>
<dbReference type="CDD" id="cd00081">
    <property type="entry name" value="Hint"/>
    <property type="match status" value="2"/>
</dbReference>
<comment type="cofactor">
    <cofactor evidence="2">
        <name>Mg(2+)</name>
        <dbReference type="ChEBI" id="CHEBI:18420"/>
    </cofactor>
</comment>
<dbReference type="Pfam" id="PF02518">
    <property type="entry name" value="HATPase_c"/>
    <property type="match status" value="1"/>
</dbReference>
<feature type="region of interest" description="Disordered" evidence="12">
    <location>
        <begin position="1008"/>
        <end position="1040"/>
    </location>
</feature>